<reference evidence="2 3" key="1">
    <citation type="journal article" date="2014" name="Genome Announc.">
        <title>Draft genome sequences of eight enterohepatic helicobacter species isolated from both laboratory and wild rodents.</title>
        <authorList>
            <person name="Sheh A."/>
            <person name="Shen Z."/>
            <person name="Fox J.G."/>
        </authorList>
    </citation>
    <scope>NUCLEOTIDE SEQUENCE [LARGE SCALE GENOMIC DNA]</scope>
    <source>
        <strain evidence="2 3">MIT-03-7007</strain>
    </source>
</reference>
<sequence length="290" mass="33824">MNQELDFDLLLKLKELEKETNFHFVIDKDNAEIYLFEPNSKESFDKINIQKELKEIENASLIKQPDSTSVERYTSTIIRRIRSIIGKRIARSEEIQTGSGSICEGCESIYGINGDEIWRRDFEARVSLQELQTRSQRLEETNRLIQQSNFYKQQALKAYQQNGVTPTPNTKNLQNEIVLNESPQKVTSPPDYEAILNADKGFRTEKTIQYTIEQIAKEYHLPIEQVKKEVDRILQRQEKENPKAQESIQSKTQKQEVNQTQESKTLPLKRDSKTIPKPTKEQEQSFSRGR</sequence>
<evidence type="ECO:0000313" key="3">
    <source>
        <dbReference type="Proteomes" id="UP000029920"/>
    </source>
</evidence>
<organism evidence="2 3">
    <name type="scientific">Helicobacter apodemus</name>
    <dbReference type="NCBI Taxonomy" id="135569"/>
    <lineage>
        <taxon>Bacteria</taxon>
        <taxon>Pseudomonadati</taxon>
        <taxon>Campylobacterota</taxon>
        <taxon>Epsilonproteobacteria</taxon>
        <taxon>Campylobacterales</taxon>
        <taxon>Helicobacteraceae</taxon>
        <taxon>Helicobacter</taxon>
    </lineage>
</organism>
<protein>
    <submittedName>
        <fullName evidence="2">Uncharacterized protein</fullName>
    </submittedName>
</protein>
<feature type="compositionally biased region" description="Polar residues" evidence="1">
    <location>
        <begin position="244"/>
        <end position="264"/>
    </location>
</feature>
<dbReference type="Proteomes" id="UP000029920">
    <property type="component" value="Unassembled WGS sequence"/>
</dbReference>
<feature type="compositionally biased region" description="Basic and acidic residues" evidence="1">
    <location>
        <begin position="268"/>
        <end position="283"/>
    </location>
</feature>
<comment type="caution">
    <text evidence="2">The sequence shown here is derived from an EMBL/GenBank/DDBJ whole genome shotgun (WGS) entry which is preliminary data.</text>
</comment>
<evidence type="ECO:0000256" key="1">
    <source>
        <dbReference type="SAM" id="MobiDB-lite"/>
    </source>
</evidence>
<gene>
    <name evidence="2" type="ORF">LS72_005025</name>
</gene>
<proteinExistence type="predicted"/>
<name>A0A4U8UDX3_9HELI</name>
<accession>A0A4U8UDX3</accession>
<dbReference type="EMBL" id="JRPC02000011">
    <property type="protein sequence ID" value="TLE15923.1"/>
    <property type="molecule type" value="Genomic_DNA"/>
</dbReference>
<feature type="region of interest" description="Disordered" evidence="1">
    <location>
        <begin position="238"/>
        <end position="290"/>
    </location>
</feature>
<evidence type="ECO:0000313" key="2">
    <source>
        <dbReference type="EMBL" id="TLE15923.1"/>
    </source>
</evidence>
<keyword evidence="3" id="KW-1185">Reference proteome</keyword>
<dbReference type="AlphaFoldDB" id="A0A4U8UDX3"/>
<dbReference type="RefSeq" id="WP_034554673.1">
    <property type="nucleotide sequence ID" value="NZ_JRPC02000011.1"/>
</dbReference>